<protein>
    <submittedName>
        <fullName evidence="1">Uncharacterized protein</fullName>
    </submittedName>
</protein>
<dbReference type="KEGG" id="nio:NITINOP_0011"/>
<accession>A0A0S4KKP6</accession>
<organism evidence="1 2">
    <name type="scientific">Candidatus Nitrospira inopinata</name>
    <dbReference type="NCBI Taxonomy" id="1715989"/>
    <lineage>
        <taxon>Bacteria</taxon>
        <taxon>Pseudomonadati</taxon>
        <taxon>Nitrospirota</taxon>
        <taxon>Nitrospiria</taxon>
        <taxon>Nitrospirales</taxon>
        <taxon>Nitrospiraceae</taxon>
        <taxon>Nitrospira</taxon>
    </lineage>
</organism>
<name>A0A0S4KKP6_9BACT</name>
<dbReference type="EMBL" id="LN885086">
    <property type="protein sequence ID" value="CUQ64988.1"/>
    <property type="molecule type" value="Genomic_DNA"/>
</dbReference>
<gene>
    <name evidence="1" type="ORF">NITINOP_0011</name>
</gene>
<dbReference type="RefSeq" id="WP_062481533.1">
    <property type="nucleotide sequence ID" value="NZ_LN885086.1"/>
</dbReference>
<sequence>MIWLKEQPCSLDLPTAPIMQTLREIRRSPRWTLFQGRRPRWKNRQAGLIGSGTRKGQALIKRLARLERAETIEMGRRNKTY</sequence>
<dbReference type="Proteomes" id="UP000066284">
    <property type="component" value="Chromosome 1"/>
</dbReference>
<evidence type="ECO:0000313" key="2">
    <source>
        <dbReference type="Proteomes" id="UP000066284"/>
    </source>
</evidence>
<evidence type="ECO:0000313" key="1">
    <source>
        <dbReference type="EMBL" id="CUQ64988.1"/>
    </source>
</evidence>
<proteinExistence type="predicted"/>
<keyword evidence="2" id="KW-1185">Reference proteome</keyword>
<dbReference type="AlphaFoldDB" id="A0A0S4KKP6"/>
<reference evidence="2" key="1">
    <citation type="submission" date="2015-09" db="EMBL/GenBank/DDBJ databases">
        <authorList>
            <person name="Daims H."/>
        </authorList>
    </citation>
    <scope>NUCLEOTIDE SEQUENCE [LARGE SCALE GENOMIC DNA]</scope>
</reference>